<keyword evidence="2" id="KW-1185">Reference proteome</keyword>
<gene>
    <name evidence="1" type="ORF">FN846DRAFT_959485</name>
</gene>
<comment type="caution">
    <text evidence="1">The sequence shown here is derived from an EMBL/GenBank/DDBJ whole genome shotgun (WGS) entry which is preliminary data.</text>
</comment>
<evidence type="ECO:0000313" key="1">
    <source>
        <dbReference type="EMBL" id="KAA8900187.1"/>
    </source>
</evidence>
<proteinExistence type="predicted"/>
<dbReference type="EMBL" id="VXIS01000158">
    <property type="protein sequence ID" value="KAA8900187.1"/>
    <property type="molecule type" value="Genomic_DNA"/>
</dbReference>
<dbReference type="InParanoid" id="A0A5J5ER16"/>
<accession>A0A5J5ER16</accession>
<sequence>MMRSRFKLLSMYLSRCAQASDGAWEAGRTHVSRLAKPISERRPVYDMLGLITGKLKLLRLRVLRFGFSSSWTGRATAPTRRILYRWISKGFGGSNVFRSRKHGNSN</sequence>
<name>A0A5J5ER16_9PEZI</name>
<dbReference type="AlphaFoldDB" id="A0A5J5ER16"/>
<protein>
    <submittedName>
        <fullName evidence="1">Uncharacterized protein</fullName>
    </submittedName>
</protein>
<organism evidence="1 2">
    <name type="scientific">Sphaerosporella brunnea</name>
    <dbReference type="NCBI Taxonomy" id="1250544"/>
    <lineage>
        <taxon>Eukaryota</taxon>
        <taxon>Fungi</taxon>
        <taxon>Dikarya</taxon>
        <taxon>Ascomycota</taxon>
        <taxon>Pezizomycotina</taxon>
        <taxon>Pezizomycetes</taxon>
        <taxon>Pezizales</taxon>
        <taxon>Pyronemataceae</taxon>
        <taxon>Sphaerosporella</taxon>
    </lineage>
</organism>
<evidence type="ECO:0000313" key="2">
    <source>
        <dbReference type="Proteomes" id="UP000326924"/>
    </source>
</evidence>
<reference evidence="1 2" key="1">
    <citation type="submission" date="2019-09" db="EMBL/GenBank/DDBJ databases">
        <title>Draft genome of the ectomycorrhizal ascomycete Sphaerosporella brunnea.</title>
        <authorList>
            <consortium name="DOE Joint Genome Institute"/>
            <person name="Benucci G.M."/>
            <person name="Marozzi G."/>
            <person name="Antonielli L."/>
            <person name="Sanchez S."/>
            <person name="Marco P."/>
            <person name="Wang X."/>
            <person name="Falini L.B."/>
            <person name="Barry K."/>
            <person name="Haridas S."/>
            <person name="Lipzen A."/>
            <person name="Labutti K."/>
            <person name="Grigoriev I.V."/>
            <person name="Murat C."/>
            <person name="Martin F."/>
            <person name="Albertini E."/>
            <person name="Donnini D."/>
            <person name="Bonito G."/>
        </authorList>
    </citation>
    <scope>NUCLEOTIDE SEQUENCE [LARGE SCALE GENOMIC DNA]</scope>
    <source>
        <strain evidence="1 2">Sb_GMNB300</strain>
    </source>
</reference>
<dbReference type="Proteomes" id="UP000326924">
    <property type="component" value="Unassembled WGS sequence"/>
</dbReference>